<keyword evidence="2" id="KW-1185">Reference proteome</keyword>
<dbReference type="InterPro" id="IPR010281">
    <property type="entry name" value="DUF885"/>
</dbReference>
<dbReference type="Pfam" id="PF05960">
    <property type="entry name" value="DUF885"/>
    <property type="match status" value="1"/>
</dbReference>
<dbReference type="EMBL" id="JARRAG010000001">
    <property type="protein sequence ID" value="MDG3002331.1"/>
    <property type="molecule type" value="Genomic_DNA"/>
</dbReference>
<evidence type="ECO:0000313" key="1">
    <source>
        <dbReference type="EMBL" id="MDG3002331.1"/>
    </source>
</evidence>
<accession>A0ABT6F417</accession>
<organism evidence="1 2">
    <name type="scientific">Paludisphaera mucosa</name>
    <dbReference type="NCBI Taxonomy" id="3030827"/>
    <lineage>
        <taxon>Bacteria</taxon>
        <taxon>Pseudomonadati</taxon>
        <taxon>Planctomycetota</taxon>
        <taxon>Planctomycetia</taxon>
        <taxon>Isosphaerales</taxon>
        <taxon>Isosphaeraceae</taxon>
        <taxon>Paludisphaera</taxon>
    </lineage>
</organism>
<reference evidence="1 2" key="1">
    <citation type="submission" date="2023-03" db="EMBL/GenBank/DDBJ databases">
        <title>Paludisphaera mucosa sp. nov. a novel planctomycete from northern fen.</title>
        <authorList>
            <person name="Ivanova A."/>
        </authorList>
    </citation>
    <scope>NUCLEOTIDE SEQUENCE [LARGE SCALE GENOMIC DNA]</scope>
    <source>
        <strain evidence="1 2">Pla2</strain>
    </source>
</reference>
<sequence>MRGFVAAFCLLAASADGISRAGDVEVGPIGSLVAESTSEMAPAVVRWAVDGSDAKGPREVDSWEGSRRRSREFAAAWAARLREMDFDALGLEGKIDYLLLANELRATAESAKFVAGRDAEVAPFVPFAAAVEALVAARYRLVPVDPEKAAGTLVAIRKQVDEVRKQAEARKPDDKIPAHLADRAAGVIEANRRALAGWFEGYDGFDPLFSWWTRDPHRKADEGLRELVKYLRETVAGVKDGDRSALVAPPIGREEIEAALRAEMIAYSPEELLAVGEREFAWCDAERRKAAAELGFGDDWKAAADKVKKDHVEPGGQYRMIRGLVEETLAFVDARDLVTIPPLARESWTVHTTPADDQKHQPYYFYSGGAISMAYPADRMDHEGKLMAMRSNNVHFTKNLAMHELIPGHHLQMFMNARHQPHRRSFGTPFWTEGWALYWEILLWDLGFPKTPEDRLGLLFWRTHRCARIVFSLKYHLGKMTSQEAIDYLVDQVGHERSSAEGEVRRSLAGGYGPLYQASYMLGGLQFRALSKELVDSGKMTHKAFHDRILTGGPMPVELVRARLTDAKLTRDFTPSWKFAGEAPK</sequence>
<evidence type="ECO:0000313" key="2">
    <source>
        <dbReference type="Proteomes" id="UP001216907"/>
    </source>
</evidence>
<name>A0ABT6F417_9BACT</name>
<dbReference type="RefSeq" id="WP_277858695.1">
    <property type="nucleotide sequence ID" value="NZ_JARRAG010000001.1"/>
</dbReference>
<gene>
    <name evidence="1" type="ORF">PZE19_00890</name>
</gene>
<dbReference type="Proteomes" id="UP001216907">
    <property type="component" value="Unassembled WGS sequence"/>
</dbReference>
<comment type="caution">
    <text evidence="1">The sequence shown here is derived from an EMBL/GenBank/DDBJ whole genome shotgun (WGS) entry which is preliminary data.</text>
</comment>
<proteinExistence type="predicted"/>
<dbReference type="PANTHER" id="PTHR33361:SF2">
    <property type="entry name" value="DUF885 DOMAIN-CONTAINING PROTEIN"/>
    <property type="match status" value="1"/>
</dbReference>
<protein>
    <submittedName>
        <fullName evidence="1">DUF885 family protein</fullName>
    </submittedName>
</protein>
<dbReference type="PANTHER" id="PTHR33361">
    <property type="entry name" value="GLR0591 PROTEIN"/>
    <property type="match status" value="1"/>
</dbReference>